<protein>
    <submittedName>
        <fullName evidence="1">Uncharacterized protein</fullName>
    </submittedName>
</protein>
<name>A0A0C3BR80_HEBCY</name>
<gene>
    <name evidence="1" type="ORF">M413DRAFT_33181</name>
</gene>
<proteinExistence type="predicted"/>
<sequence length="67" mass="7565">MLLHPIVLPQRGWVFGIDAVDFDCSSTTYSTIYPPSYNILEACYGAEDAQRDRWESGLSILLLGLVW</sequence>
<dbReference type="AlphaFoldDB" id="A0A0C3BR80"/>
<evidence type="ECO:0000313" key="1">
    <source>
        <dbReference type="EMBL" id="KIM34584.1"/>
    </source>
</evidence>
<evidence type="ECO:0000313" key="2">
    <source>
        <dbReference type="Proteomes" id="UP000053424"/>
    </source>
</evidence>
<reference evidence="2" key="2">
    <citation type="submission" date="2015-01" db="EMBL/GenBank/DDBJ databases">
        <title>Evolutionary Origins and Diversification of the Mycorrhizal Mutualists.</title>
        <authorList>
            <consortium name="DOE Joint Genome Institute"/>
            <consortium name="Mycorrhizal Genomics Consortium"/>
            <person name="Kohler A."/>
            <person name="Kuo A."/>
            <person name="Nagy L.G."/>
            <person name="Floudas D."/>
            <person name="Copeland A."/>
            <person name="Barry K.W."/>
            <person name="Cichocki N."/>
            <person name="Veneault-Fourrey C."/>
            <person name="LaButti K."/>
            <person name="Lindquist E.A."/>
            <person name="Lipzen A."/>
            <person name="Lundell T."/>
            <person name="Morin E."/>
            <person name="Murat C."/>
            <person name="Riley R."/>
            <person name="Ohm R."/>
            <person name="Sun H."/>
            <person name="Tunlid A."/>
            <person name="Henrissat B."/>
            <person name="Grigoriev I.V."/>
            <person name="Hibbett D.S."/>
            <person name="Martin F."/>
        </authorList>
    </citation>
    <scope>NUCLEOTIDE SEQUENCE [LARGE SCALE GENOMIC DNA]</scope>
    <source>
        <strain evidence="2">h7</strain>
    </source>
</reference>
<organism evidence="1 2">
    <name type="scientific">Hebeloma cylindrosporum</name>
    <dbReference type="NCBI Taxonomy" id="76867"/>
    <lineage>
        <taxon>Eukaryota</taxon>
        <taxon>Fungi</taxon>
        <taxon>Dikarya</taxon>
        <taxon>Basidiomycota</taxon>
        <taxon>Agaricomycotina</taxon>
        <taxon>Agaricomycetes</taxon>
        <taxon>Agaricomycetidae</taxon>
        <taxon>Agaricales</taxon>
        <taxon>Agaricineae</taxon>
        <taxon>Hymenogastraceae</taxon>
        <taxon>Hebeloma</taxon>
    </lineage>
</organism>
<dbReference type="Proteomes" id="UP000053424">
    <property type="component" value="Unassembled WGS sequence"/>
</dbReference>
<reference evidence="1 2" key="1">
    <citation type="submission" date="2014-04" db="EMBL/GenBank/DDBJ databases">
        <authorList>
            <consortium name="DOE Joint Genome Institute"/>
            <person name="Kuo A."/>
            <person name="Gay G."/>
            <person name="Dore J."/>
            <person name="Kohler A."/>
            <person name="Nagy L.G."/>
            <person name="Floudas D."/>
            <person name="Copeland A."/>
            <person name="Barry K.W."/>
            <person name="Cichocki N."/>
            <person name="Veneault-Fourrey C."/>
            <person name="LaButti K."/>
            <person name="Lindquist E.A."/>
            <person name="Lipzen A."/>
            <person name="Lundell T."/>
            <person name="Morin E."/>
            <person name="Murat C."/>
            <person name="Sun H."/>
            <person name="Tunlid A."/>
            <person name="Henrissat B."/>
            <person name="Grigoriev I.V."/>
            <person name="Hibbett D.S."/>
            <person name="Martin F."/>
            <person name="Nordberg H.P."/>
            <person name="Cantor M.N."/>
            <person name="Hua S.X."/>
        </authorList>
    </citation>
    <scope>NUCLEOTIDE SEQUENCE [LARGE SCALE GENOMIC DNA]</scope>
    <source>
        <strain evidence="2">h7</strain>
    </source>
</reference>
<dbReference type="HOGENOM" id="CLU_2812648_0_0_1"/>
<accession>A0A0C3BR80</accession>
<keyword evidence="2" id="KW-1185">Reference proteome</keyword>
<dbReference type="EMBL" id="KN831931">
    <property type="protein sequence ID" value="KIM34584.1"/>
    <property type="molecule type" value="Genomic_DNA"/>
</dbReference>